<feature type="compositionally biased region" description="Low complexity" evidence="1">
    <location>
        <begin position="131"/>
        <end position="143"/>
    </location>
</feature>
<keyword evidence="2" id="KW-0614">Plasmid</keyword>
<dbReference type="AlphaFoldDB" id="A0A0H5PYZ5"/>
<dbReference type="EMBL" id="LN852918">
    <property type="protein sequence ID" value="CRY94405.1"/>
    <property type="molecule type" value="Genomic_DNA"/>
</dbReference>
<protein>
    <submittedName>
        <fullName evidence="2">Uncharacterized protein</fullName>
    </submittedName>
</protein>
<accession>A0A0H5PYZ5</accession>
<feature type="compositionally biased region" description="Basic residues" evidence="1">
    <location>
        <begin position="112"/>
        <end position="124"/>
    </location>
</feature>
<evidence type="ECO:0000313" key="2">
    <source>
        <dbReference type="EMBL" id="CRY94405.1"/>
    </source>
</evidence>
<proteinExistence type="predicted"/>
<evidence type="ECO:0000256" key="1">
    <source>
        <dbReference type="SAM" id="MobiDB-lite"/>
    </source>
</evidence>
<sequence length="206" mass="21550">MPRLPESSRPGYAQAQAAPDRRLYAALACPLDACSTQHARAGRTARPDPTGPARLRARCALARAYWAITGTGKGCPLLPGSSSPHPTACGPTPSHPRGWAPRRFRSLRSLHKGGARVGARRRPLSRPPPKAAAGRAPAVARTRPRRQATAAFGGAPLGQPGPGSWLRARSLRRCSVAPGPCMRVGRGLPSACAAHPGTLRPSGRLA</sequence>
<organism evidence="2">
    <name type="scientific">uncultured prokaryote</name>
    <dbReference type="NCBI Taxonomy" id="198431"/>
    <lineage>
        <taxon>unclassified sequences</taxon>
        <taxon>environmental samples</taxon>
    </lineage>
</organism>
<reference evidence="2" key="1">
    <citation type="submission" date="2015-06" db="EMBL/GenBank/DDBJ databases">
        <authorList>
            <person name="Joergensen T."/>
        </authorList>
    </citation>
    <scope>NUCLEOTIDE SEQUENCE</scope>
    <source>
        <plasmid evidence="2">pRGRH0245</plasmid>
    </source>
</reference>
<reference evidence="2" key="2">
    <citation type="submission" date="2015-07" db="EMBL/GenBank/DDBJ databases">
        <title>Plasmids, circular viruses and viroids from rat gut.</title>
        <authorList>
            <person name="Jorgensen T.J."/>
            <person name="Hansen M.A."/>
            <person name="Xu Z."/>
            <person name="Tabak M.A."/>
            <person name="Sorensen S.J."/>
            <person name="Hansen L.H."/>
        </authorList>
    </citation>
    <scope>NUCLEOTIDE SEQUENCE</scope>
    <source>
        <plasmid evidence="2">pRGRH0245</plasmid>
    </source>
</reference>
<geneLocation type="plasmid" evidence="2">
    <name>pRGRH0245</name>
</geneLocation>
<feature type="region of interest" description="Disordered" evidence="1">
    <location>
        <begin position="112"/>
        <end position="143"/>
    </location>
</feature>
<name>A0A0H5PYZ5_9ZZZZ</name>